<organism evidence="2 3">
    <name type="scientific">Paractinoplanes durhamensis</name>
    <dbReference type="NCBI Taxonomy" id="113563"/>
    <lineage>
        <taxon>Bacteria</taxon>
        <taxon>Bacillati</taxon>
        <taxon>Actinomycetota</taxon>
        <taxon>Actinomycetes</taxon>
        <taxon>Micromonosporales</taxon>
        <taxon>Micromonosporaceae</taxon>
        <taxon>Paractinoplanes</taxon>
    </lineage>
</organism>
<dbReference type="EMBL" id="BOML01000012">
    <property type="protein sequence ID" value="GID99950.1"/>
    <property type="molecule type" value="Genomic_DNA"/>
</dbReference>
<feature type="region of interest" description="Disordered" evidence="1">
    <location>
        <begin position="1"/>
        <end position="59"/>
    </location>
</feature>
<reference evidence="2 3" key="1">
    <citation type="submission" date="2021-01" db="EMBL/GenBank/DDBJ databases">
        <title>Whole genome shotgun sequence of Actinoplanes durhamensis NBRC 14914.</title>
        <authorList>
            <person name="Komaki H."/>
            <person name="Tamura T."/>
        </authorList>
    </citation>
    <scope>NUCLEOTIDE SEQUENCE [LARGE SCALE GENOMIC DNA]</scope>
    <source>
        <strain evidence="2 3">NBRC 14914</strain>
    </source>
</reference>
<proteinExistence type="predicted"/>
<evidence type="ECO:0000313" key="3">
    <source>
        <dbReference type="Proteomes" id="UP000637628"/>
    </source>
</evidence>
<comment type="caution">
    <text evidence="2">The sequence shown here is derived from an EMBL/GenBank/DDBJ whole genome shotgun (WGS) entry which is preliminary data.</text>
</comment>
<sequence>MSTSAGRVPGAQPRRLQRKLRAPPPGGPVGKTFDGFRTPMPSKNNPVASAGAQASDSAQGRAGWALTQVIQRRGGRVISGQEKDQLLGVRGR</sequence>
<name>A0ABQ3YQT3_9ACTN</name>
<evidence type="ECO:0000313" key="2">
    <source>
        <dbReference type="EMBL" id="GID99950.1"/>
    </source>
</evidence>
<keyword evidence="3" id="KW-1185">Reference proteome</keyword>
<feature type="compositionally biased region" description="Low complexity" evidence="1">
    <location>
        <begin position="48"/>
        <end position="59"/>
    </location>
</feature>
<protein>
    <submittedName>
        <fullName evidence="2">Uncharacterized protein</fullName>
    </submittedName>
</protein>
<dbReference type="Proteomes" id="UP000637628">
    <property type="component" value="Unassembled WGS sequence"/>
</dbReference>
<accession>A0ABQ3YQT3</accession>
<gene>
    <name evidence="2" type="ORF">Adu01nite_13010</name>
</gene>
<evidence type="ECO:0000256" key="1">
    <source>
        <dbReference type="SAM" id="MobiDB-lite"/>
    </source>
</evidence>